<proteinExistence type="inferred from homology"/>
<feature type="transmembrane region" description="Helical" evidence="7">
    <location>
        <begin position="243"/>
        <end position="262"/>
    </location>
</feature>
<feature type="transmembrane region" description="Helical" evidence="7">
    <location>
        <begin position="153"/>
        <end position="172"/>
    </location>
</feature>
<feature type="transmembrane region" description="Helical" evidence="7">
    <location>
        <begin position="100"/>
        <end position="117"/>
    </location>
</feature>
<feature type="transmembrane region" description="Helical" evidence="7">
    <location>
        <begin position="69"/>
        <end position="88"/>
    </location>
</feature>
<protein>
    <submittedName>
        <fullName evidence="9">Permease of the drug/metabolite transporter (DMT) superfamily</fullName>
    </submittedName>
</protein>
<dbReference type="STRING" id="1121331.SAMN02745248_01695"/>
<keyword evidence="5 7" id="KW-1133">Transmembrane helix</keyword>
<dbReference type="SUPFAM" id="SSF103481">
    <property type="entry name" value="Multidrug resistance efflux transporter EmrE"/>
    <property type="match status" value="2"/>
</dbReference>
<evidence type="ECO:0000256" key="7">
    <source>
        <dbReference type="SAM" id="Phobius"/>
    </source>
</evidence>
<comment type="subcellular location">
    <subcellularLocation>
        <location evidence="1">Cell membrane</location>
        <topology evidence="1">Multi-pass membrane protein</topology>
    </subcellularLocation>
</comment>
<feature type="domain" description="EamA" evidence="8">
    <location>
        <begin position="150"/>
        <end position="282"/>
    </location>
</feature>
<dbReference type="Pfam" id="PF00892">
    <property type="entry name" value="EamA"/>
    <property type="match status" value="2"/>
</dbReference>
<organism evidence="9 10">
    <name type="scientific">Hathewaya proteolytica DSM 3090</name>
    <dbReference type="NCBI Taxonomy" id="1121331"/>
    <lineage>
        <taxon>Bacteria</taxon>
        <taxon>Bacillati</taxon>
        <taxon>Bacillota</taxon>
        <taxon>Clostridia</taxon>
        <taxon>Eubacteriales</taxon>
        <taxon>Clostridiaceae</taxon>
        <taxon>Hathewaya</taxon>
    </lineage>
</organism>
<evidence type="ECO:0000313" key="10">
    <source>
        <dbReference type="Proteomes" id="UP000183952"/>
    </source>
</evidence>
<name>A0A1M6PGY1_9CLOT</name>
<evidence type="ECO:0000256" key="2">
    <source>
        <dbReference type="ARBA" id="ARBA00007362"/>
    </source>
</evidence>
<evidence type="ECO:0000313" key="9">
    <source>
        <dbReference type="EMBL" id="SHK07150.1"/>
    </source>
</evidence>
<dbReference type="AlphaFoldDB" id="A0A1M6PGY1"/>
<dbReference type="PANTHER" id="PTHR42920:SF5">
    <property type="entry name" value="EAMA DOMAIN-CONTAINING PROTEIN"/>
    <property type="match status" value="1"/>
</dbReference>
<feature type="transmembrane region" description="Helical" evidence="7">
    <location>
        <begin position="268"/>
        <end position="292"/>
    </location>
</feature>
<gene>
    <name evidence="9" type="ORF">SAMN02745248_01695</name>
</gene>
<dbReference type="InterPro" id="IPR051258">
    <property type="entry name" value="Diverse_Substrate_Transporter"/>
</dbReference>
<dbReference type="RefSeq" id="WP_072903665.1">
    <property type="nucleotide sequence ID" value="NZ_FRAD01000013.1"/>
</dbReference>
<dbReference type="EMBL" id="FRAD01000013">
    <property type="protein sequence ID" value="SHK07150.1"/>
    <property type="molecule type" value="Genomic_DNA"/>
</dbReference>
<feature type="domain" description="EamA" evidence="8">
    <location>
        <begin position="12"/>
        <end position="140"/>
    </location>
</feature>
<evidence type="ECO:0000256" key="4">
    <source>
        <dbReference type="ARBA" id="ARBA00022692"/>
    </source>
</evidence>
<dbReference type="PANTHER" id="PTHR42920">
    <property type="entry name" value="OS03G0707200 PROTEIN-RELATED"/>
    <property type="match status" value="1"/>
</dbReference>
<keyword evidence="10" id="KW-1185">Reference proteome</keyword>
<dbReference type="InterPro" id="IPR037185">
    <property type="entry name" value="EmrE-like"/>
</dbReference>
<evidence type="ECO:0000256" key="1">
    <source>
        <dbReference type="ARBA" id="ARBA00004651"/>
    </source>
</evidence>
<evidence type="ECO:0000256" key="3">
    <source>
        <dbReference type="ARBA" id="ARBA00022475"/>
    </source>
</evidence>
<feature type="transmembrane region" description="Helical" evidence="7">
    <location>
        <begin position="12"/>
        <end position="32"/>
    </location>
</feature>
<evidence type="ECO:0000259" key="8">
    <source>
        <dbReference type="Pfam" id="PF00892"/>
    </source>
</evidence>
<feature type="transmembrane region" description="Helical" evidence="7">
    <location>
        <begin position="38"/>
        <end position="57"/>
    </location>
</feature>
<reference evidence="9 10" key="1">
    <citation type="submission" date="2016-11" db="EMBL/GenBank/DDBJ databases">
        <authorList>
            <person name="Jaros S."/>
            <person name="Januszkiewicz K."/>
            <person name="Wedrychowicz H."/>
        </authorList>
    </citation>
    <scope>NUCLEOTIDE SEQUENCE [LARGE SCALE GENOMIC DNA]</scope>
    <source>
        <strain evidence="9 10">DSM 3090</strain>
    </source>
</reference>
<dbReference type="InterPro" id="IPR000620">
    <property type="entry name" value="EamA_dom"/>
</dbReference>
<evidence type="ECO:0000256" key="6">
    <source>
        <dbReference type="ARBA" id="ARBA00023136"/>
    </source>
</evidence>
<feature type="transmembrane region" description="Helical" evidence="7">
    <location>
        <begin position="124"/>
        <end position="141"/>
    </location>
</feature>
<comment type="similarity">
    <text evidence="2">Belongs to the EamA transporter family.</text>
</comment>
<accession>A0A1M6PGY1</accession>
<evidence type="ECO:0000256" key="5">
    <source>
        <dbReference type="ARBA" id="ARBA00022989"/>
    </source>
</evidence>
<keyword evidence="3" id="KW-1003">Cell membrane</keyword>
<dbReference type="Proteomes" id="UP000183952">
    <property type="component" value="Unassembled WGS sequence"/>
</dbReference>
<sequence length="308" mass="33948">MENKKVRIISNVSLLICAMIWGIGFVATDAALKAGIGPYYVMTFRFFIAFVLLALIFFNKLRKATKRDIFAGIIIGIAMFAAFGFQTVGLQYTTPGKQSFLTGTYVVIVPFLYWMIIKKAPDRFQIIGTILCVAGTAFLTLDGNGFYLAKGDILTLVCAVFFALHIVLVDHYTRECDPIVLTILQMVVAGVLSLGFALFTKEPFPTDIPMSGYGAVFYLGAISTMVAYMIQNVSIKYTSSTEAAIILCLETVFGSLFSVILLGEKFTVNMVIGCVIIFVALVTAETKLSFIFKPKETMEKDMAENREV</sequence>
<keyword evidence="4 7" id="KW-0812">Transmembrane</keyword>
<feature type="transmembrane region" description="Helical" evidence="7">
    <location>
        <begin position="211"/>
        <end position="231"/>
    </location>
</feature>
<keyword evidence="6 7" id="KW-0472">Membrane</keyword>
<dbReference type="GO" id="GO:0005886">
    <property type="term" value="C:plasma membrane"/>
    <property type="evidence" value="ECO:0007669"/>
    <property type="project" value="UniProtKB-SubCell"/>
</dbReference>
<feature type="transmembrane region" description="Helical" evidence="7">
    <location>
        <begin position="179"/>
        <end position="199"/>
    </location>
</feature>